<dbReference type="GO" id="GO:0005975">
    <property type="term" value="P:carbohydrate metabolic process"/>
    <property type="evidence" value="ECO:0007669"/>
    <property type="project" value="InterPro"/>
</dbReference>
<evidence type="ECO:0000313" key="3">
    <source>
        <dbReference type="EMBL" id="KAK3278773.1"/>
    </source>
</evidence>
<reference evidence="3 4" key="1">
    <citation type="journal article" date="2015" name="Genome Biol. Evol.">
        <title>Comparative Genomics of a Bacterivorous Green Alga Reveals Evolutionary Causalities and Consequences of Phago-Mixotrophic Mode of Nutrition.</title>
        <authorList>
            <person name="Burns J.A."/>
            <person name="Paasch A."/>
            <person name="Narechania A."/>
            <person name="Kim E."/>
        </authorList>
    </citation>
    <scope>NUCLEOTIDE SEQUENCE [LARGE SCALE GENOMIC DNA]</scope>
    <source>
        <strain evidence="3 4">PLY_AMNH</strain>
    </source>
</reference>
<dbReference type="Pfam" id="PF02922">
    <property type="entry name" value="CBM_48"/>
    <property type="match status" value="1"/>
</dbReference>
<dbReference type="InterPro" id="IPR044505">
    <property type="entry name" value="GlgX_Isoamylase_N_E_set"/>
</dbReference>
<dbReference type="CDD" id="cd02856">
    <property type="entry name" value="E_set_GDE_Isoamylase_N"/>
    <property type="match status" value="1"/>
</dbReference>
<dbReference type="GO" id="GO:0004553">
    <property type="term" value="F:hydrolase activity, hydrolyzing O-glycosyl compounds"/>
    <property type="evidence" value="ECO:0007669"/>
    <property type="project" value="InterPro"/>
</dbReference>
<dbReference type="InterPro" id="IPR014756">
    <property type="entry name" value="Ig_E-set"/>
</dbReference>
<dbReference type="Gene3D" id="2.60.40.10">
    <property type="entry name" value="Immunoglobulins"/>
    <property type="match status" value="1"/>
</dbReference>
<comment type="caution">
    <text evidence="3">The sequence shown here is derived from an EMBL/GenBank/DDBJ whole genome shotgun (WGS) entry which is preliminary data.</text>
</comment>
<dbReference type="PANTHER" id="PTHR43002">
    <property type="entry name" value="GLYCOGEN DEBRANCHING ENZYME"/>
    <property type="match status" value="1"/>
</dbReference>
<feature type="domain" description="Glycoside hydrolase family 13 N-terminal" evidence="2">
    <location>
        <begin position="51"/>
        <end position="141"/>
    </location>
</feature>
<keyword evidence="4" id="KW-1185">Reference proteome</keyword>
<sequence length="162" mass="17474">MRRFSAQKFGQNLVRVPRGRHATGIFAVLDSTPATPFPVPHYPAHAGVASPLGPSIPTDGTAGVNFALYSGGATSVTLCLLVGGASEPLEYECVNDNGVWHILVESLPRSNVRYAYRVNGKGGWDTGYRWDKMAYLLDPYAPLVASRPWFGHGGAWGGAEKW</sequence>
<name>A0AAE0GIR3_9CHLO</name>
<evidence type="ECO:0000313" key="4">
    <source>
        <dbReference type="Proteomes" id="UP001190700"/>
    </source>
</evidence>
<feature type="non-terminal residue" evidence="3">
    <location>
        <position position="162"/>
    </location>
</feature>
<dbReference type="InterPro" id="IPR013783">
    <property type="entry name" value="Ig-like_fold"/>
</dbReference>
<dbReference type="InterPro" id="IPR004193">
    <property type="entry name" value="Glyco_hydro_13_N"/>
</dbReference>
<dbReference type="Proteomes" id="UP001190700">
    <property type="component" value="Unassembled WGS sequence"/>
</dbReference>
<organism evidence="3 4">
    <name type="scientific">Cymbomonas tetramitiformis</name>
    <dbReference type="NCBI Taxonomy" id="36881"/>
    <lineage>
        <taxon>Eukaryota</taxon>
        <taxon>Viridiplantae</taxon>
        <taxon>Chlorophyta</taxon>
        <taxon>Pyramimonadophyceae</taxon>
        <taxon>Pyramimonadales</taxon>
        <taxon>Pyramimonadaceae</taxon>
        <taxon>Cymbomonas</taxon>
    </lineage>
</organism>
<proteinExistence type="inferred from homology"/>
<evidence type="ECO:0000256" key="1">
    <source>
        <dbReference type="ARBA" id="ARBA00008061"/>
    </source>
</evidence>
<comment type="similarity">
    <text evidence="1">Belongs to the glycosyl hydrolase 13 family.</text>
</comment>
<dbReference type="AlphaFoldDB" id="A0AAE0GIR3"/>
<gene>
    <name evidence="3" type="ORF">CYMTET_13308</name>
</gene>
<dbReference type="EMBL" id="LGRX02005290">
    <property type="protein sequence ID" value="KAK3278773.1"/>
    <property type="molecule type" value="Genomic_DNA"/>
</dbReference>
<dbReference type="SUPFAM" id="SSF81296">
    <property type="entry name" value="E set domains"/>
    <property type="match status" value="1"/>
</dbReference>
<evidence type="ECO:0000259" key="2">
    <source>
        <dbReference type="Pfam" id="PF02922"/>
    </source>
</evidence>
<protein>
    <submittedName>
        <fullName evidence="3">Isoamylase 3, chloroplastic</fullName>
    </submittedName>
</protein>
<accession>A0AAE0GIR3</accession>